<comment type="subcellular location">
    <subcellularLocation>
        <location evidence="1">Cell membrane</location>
        <topology evidence="1">Single-pass type I membrane protein</topology>
    </subcellularLocation>
</comment>
<dbReference type="AlphaFoldDB" id="A0AAV9RE83"/>
<protein>
    <submittedName>
        <fullName evidence="10">Uncharacterized protein</fullName>
    </submittedName>
</protein>
<evidence type="ECO:0000256" key="5">
    <source>
        <dbReference type="ARBA" id="ARBA00022889"/>
    </source>
</evidence>
<evidence type="ECO:0000256" key="6">
    <source>
        <dbReference type="ARBA" id="ARBA00022989"/>
    </source>
</evidence>
<evidence type="ECO:0000256" key="4">
    <source>
        <dbReference type="ARBA" id="ARBA00022729"/>
    </source>
</evidence>
<dbReference type="GO" id="GO:0007155">
    <property type="term" value="P:cell adhesion"/>
    <property type="evidence" value="ECO:0007669"/>
    <property type="project" value="UniProtKB-KW"/>
</dbReference>
<organism evidence="10 11">
    <name type="scientific">Crenichthys baileyi</name>
    <name type="common">White River springfish</name>
    <dbReference type="NCBI Taxonomy" id="28760"/>
    <lineage>
        <taxon>Eukaryota</taxon>
        <taxon>Metazoa</taxon>
        <taxon>Chordata</taxon>
        <taxon>Craniata</taxon>
        <taxon>Vertebrata</taxon>
        <taxon>Euteleostomi</taxon>
        <taxon>Actinopterygii</taxon>
        <taxon>Neopterygii</taxon>
        <taxon>Teleostei</taxon>
        <taxon>Neoteleostei</taxon>
        <taxon>Acanthomorphata</taxon>
        <taxon>Ovalentaria</taxon>
        <taxon>Atherinomorphae</taxon>
        <taxon>Cyprinodontiformes</taxon>
        <taxon>Goodeidae</taxon>
        <taxon>Crenichthys</taxon>
    </lineage>
</organism>
<evidence type="ECO:0000256" key="8">
    <source>
        <dbReference type="SAM" id="MobiDB-lite"/>
    </source>
</evidence>
<sequence length="181" mass="19138">MFVYVSLSFRMIPANHKYFLLSDLASSRDYELCVLAVYDDGITTLTGTKLVGCVSFSTDSEYGRCHSIRDQFLGGTMIIIIGGIIVASVLVFIFILLMKYKLHSNHYKQKAAARQANVCSQTNGGGGGGGANILALPPSSSAGQGANKNCHPSSSAEGGASLRGTTVVDLNPTHDDDAISQ</sequence>
<feature type="region of interest" description="Disordered" evidence="8">
    <location>
        <begin position="137"/>
        <end position="181"/>
    </location>
</feature>
<proteinExistence type="predicted"/>
<comment type="caution">
    <text evidence="10">The sequence shown here is derived from an EMBL/GenBank/DDBJ whole genome shotgun (WGS) entry which is preliminary data.</text>
</comment>
<keyword evidence="6 9" id="KW-1133">Transmembrane helix</keyword>
<evidence type="ECO:0000256" key="9">
    <source>
        <dbReference type="SAM" id="Phobius"/>
    </source>
</evidence>
<dbReference type="PANTHER" id="PTHR45842:SF5">
    <property type="entry name" value="LEUCINE-RICH REPEAT AND FIBRONECTIN TYPE-III DOMAIN-CONTAINING PROTEIN 3"/>
    <property type="match status" value="1"/>
</dbReference>
<dbReference type="GO" id="GO:0005886">
    <property type="term" value="C:plasma membrane"/>
    <property type="evidence" value="ECO:0007669"/>
    <property type="project" value="UniProtKB-SubCell"/>
</dbReference>
<keyword evidence="4" id="KW-0732">Signal</keyword>
<evidence type="ECO:0000256" key="2">
    <source>
        <dbReference type="ARBA" id="ARBA00022475"/>
    </source>
</evidence>
<keyword evidence="5" id="KW-0130">Cell adhesion</keyword>
<evidence type="ECO:0000313" key="11">
    <source>
        <dbReference type="Proteomes" id="UP001311232"/>
    </source>
</evidence>
<gene>
    <name evidence="10" type="ORF">CRENBAI_002247</name>
</gene>
<feature type="transmembrane region" description="Helical" evidence="9">
    <location>
        <begin position="77"/>
        <end position="98"/>
    </location>
</feature>
<keyword evidence="3 9" id="KW-0812">Transmembrane</keyword>
<name>A0AAV9RE83_9TELE</name>
<evidence type="ECO:0000256" key="3">
    <source>
        <dbReference type="ARBA" id="ARBA00022692"/>
    </source>
</evidence>
<keyword evidence="7 9" id="KW-0472">Membrane</keyword>
<feature type="compositionally biased region" description="Polar residues" evidence="8">
    <location>
        <begin position="138"/>
        <end position="156"/>
    </location>
</feature>
<dbReference type="PANTHER" id="PTHR45842">
    <property type="entry name" value="SYNAPTIC ADHESION-LIKE MOLECULE SALM"/>
    <property type="match status" value="1"/>
</dbReference>
<dbReference type="InterPro" id="IPR050467">
    <property type="entry name" value="LRFN"/>
</dbReference>
<feature type="compositionally biased region" description="Basic and acidic residues" evidence="8">
    <location>
        <begin position="172"/>
        <end position="181"/>
    </location>
</feature>
<dbReference type="EMBL" id="JAHHUM010002028">
    <property type="protein sequence ID" value="KAK5607288.1"/>
    <property type="molecule type" value="Genomic_DNA"/>
</dbReference>
<keyword evidence="11" id="KW-1185">Reference proteome</keyword>
<evidence type="ECO:0000313" key="10">
    <source>
        <dbReference type="EMBL" id="KAK5607288.1"/>
    </source>
</evidence>
<dbReference type="Proteomes" id="UP001311232">
    <property type="component" value="Unassembled WGS sequence"/>
</dbReference>
<accession>A0AAV9RE83</accession>
<evidence type="ECO:0000256" key="7">
    <source>
        <dbReference type="ARBA" id="ARBA00023136"/>
    </source>
</evidence>
<keyword evidence="2" id="KW-1003">Cell membrane</keyword>
<evidence type="ECO:0000256" key="1">
    <source>
        <dbReference type="ARBA" id="ARBA00004251"/>
    </source>
</evidence>
<reference evidence="10 11" key="1">
    <citation type="submission" date="2021-06" db="EMBL/GenBank/DDBJ databases">
        <authorList>
            <person name="Palmer J.M."/>
        </authorList>
    </citation>
    <scope>NUCLEOTIDE SEQUENCE [LARGE SCALE GENOMIC DNA]</scope>
    <source>
        <strain evidence="10 11">MEX-2019</strain>
        <tissue evidence="10">Muscle</tissue>
    </source>
</reference>